<accession>A0AAD8NV36</accession>
<evidence type="ECO:0000313" key="6">
    <source>
        <dbReference type="Proteomes" id="UP001229421"/>
    </source>
</evidence>
<feature type="region of interest" description="Disordered" evidence="4">
    <location>
        <begin position="1"/>
        <end position="33"/>
    </location>
</feature>
<sequence length="476" mass="53686">MKLPSQNNLSIEPKSVLDIRRSPPSPVAGNSSDLNFQHEMINQVDEFDSDSLMRELGLLDDDDHHSNKSVYPLDLPDLPSFFHSDFETLDSNSNVNFFDLINQHEHENEIDYRNELIRLTDCFETQSFHLAEVILTELNQRLRSPVGKAFHRSAFYFKEAIQSLFNGTIRSFVQSCTSFEIVQVIKAYKTFSTVSPIPMFSSFTANQTILDEVNGAMIVHVIDFDIGFGGQWASFLKAVVEKAEARKVNSPAVRITAVVPEEYDLESRLIRDNLYQFCDDLKLRFEIEFVSIRAFEIACFKAVKFVSGEKTAVVLSPMIFRRIGSGFVNDLRRVSPNVVVCIDNELNGFGGSSFRKTVIDGLELFTAVLESLEAAKGVGGGDSGGDWMRSVEMFVLLPKIMAMVEDAAVSPPCRPWREVVGRAGMQPVGMSQFAEFQAECLVRRVQVRGFYVTKQQAEMMLCWHDRPIVATSAWSF</sequence>
<feature type="region of interest" description="Leucine repeat II (LRII)" evidence="3">
    <location>
        <begin position="269"/>
        <end position="301"/>
    </location>
</feature>
<dbReference type="Proteomes" id="UP001229421">
    <property type="component" value="Unassembled WGS sequence"/>
</dbReference>
<evidence type="ECO:0000313" key="5">
    <source>
        <dbReference type="EMBL" id="KAK1422134.1"/>
    </source>
</evidence>
<keyword evidence="1" id="KW-0805">Transcription regulation</keyword>
<feature type="region of interest" description="SAW" evidence="3">
    <location>
        <begin position="396"/>
        <end position="475"/>
    </location>
</feature>
<keyword evidence="2" id="KW-0804">Transcription</keyword>
<comment type="similarity">
    <text evidence="3">Belongs to the GRAS family.</text>
</comment>
<keyword evidence="6" id="KW-1185">Reference proteome</keyword>
<evidence type="ECO:0000256" key="1">
    <source>
        <dbReference type="ARBA" id="ARBA00023015"/>
    </source>
</evidence>
<name>A0AAD8NV36_TARER</name>
<dbReference type="InterPro" id="IPR005202">
    <property type="entry name" value="TF_GRAS"/>
</dbReference>
<reference evidence="5" key="1">
    <citation type="journal article" date="2023" name="bioRxiv">
        <title>Improved chromosome-level genome assembly for marigold (Tagetes erecta).</title>
        <authorList>
            <person name="Jiang F."/>
            <person name="Yuan L."/>
            <person name="Wang S."/>
            <person name="Wang H."/>
            <person name="Xu D."/>
            <person name="Wang A."/>
            <person name="Fan W."/>
        </authorList>
    </citation>
    <scope>NUCLEOTIDE SEQUENCE</scope>
    <source>
        <strain evidence="5">WSJ</strain>
        <tissue evidence="5">Leaf</tissue>
    </source>
</reference>
<evidence type="ECO:0000256" key="2">
    <source>
        <dbReference type="ARBA" id="ARBA00023163"/>
    </source>
</evidence>
<evidence type="ECO:0000256" key="4">
    <source>
        <dbReference type="SAM" id="MobiDB-lite"/>
    </source>
</evidence>
<feature type="compositionally biased region" description="Polar residues" evidence="4">
    <location>
        <begin position="1"/>
        <end position="10"/>
    </location>
</feature>
<comment type="caution">
    <text evidence="3">Lacks conserved residue(s) required for the propagation of feature annotation.</text>
</comment>
<dbReference type="PANTHER" id="PTHR31636">
    <property type="entry name" value="OSJNBA0084A10.13 PROTEIN-RELATED"/>
    <property type="match status" value="1"/>
</dbReference>
<evidence type="ECO:0000256" key="3">
    <source>
        <dbReference type="PROSITE-ProRule" id="PRU01191"/>
    </source>
</evidence>
<dbReference type="Pfam" id="PF03514">
    <property type="entry name" value="GRAS"/>
    <property type="match status" value="1"/>
</dbReference>
<proteinExistence type="inferred from homology"/>
<feature type="short sequence motif" description="VHIID" evidence="3">
    <location>
        <begin position="219"/>
        <end position="223"/>
    </location>
</feature>
<protein>
    <submittedName>
        <fullName evidence="5">Uncharacterized protein</fullName>
    </submittedName>
</protein>
<organism evidence="5 6">
    <name type="scientific">Tagetes erecta</name>
    <name type="common">African marigold</name>
    <dbReference type="NCBI Taxonomy" id="13708"/>
    <lineage>
        <taxon>Eukaryota</taxon>
        <taxon>Viridiplantae</taxon>
        <taxon>Streptophyta</taxon>
        <taxon>Embryophyta</taxon>
        <taxon>Tracheophyta</taxon>
        <taxon>Spermatophyta</taxon>
        <taxon>Magnoliopsida</taxon>
        <taxon>eudicotyledons</taxon>
        <taxon>Gunneridae</taxon>
        <taxon>Pentapetalae</taxon>
        <taxon>asterids</taxon>
        <taxon>campanulids</taxon>
        <taxon>Asterales</taxon>
        <taxon>Asteraceae</taxon>
        <taxon>Asteroideae</taxon>
        <taxon>Heliantheae alliance</taxon>
        <taxon>Tageteae</taxon>
        <taxon>Tagetes</taxon>
    </lineage>
</organism>
<comment type="caution">
    <text evidence="5">The sequence shown here is derived from an EMBL/GenBank/DDBJ whole genome shotgun (WGS) entry which is preliminary data.</text>
</comment>
<dbReference type="PROSITE" id="PS50985">
    <property type="entry name" value="GRAS"/>
    <property type="match status" value="1"/>
</dbReference>
<dbReference type="EMBL" id="JAUHHV010000006">
    <property type="protein sequence ID" value="KAK1422134.1"/>
    <property type="molecule type" value="Genomic_DNA"/>
</dbReference>
<dbReference type="AlphaFoldDB" id="A0AAD8NV36"/>
<gene>
    <name evidence="5" type="ORF">QVD17_25037</name>
</gene>